<reference evidence="3 4" key="1">
    <citation type="journal article" date="2024" name="Nat. Commun.">
        <title>Phylogenomics reveals the evolutionary origins of lichenization in chlorophyte algae.</title>
        <authorList>
            <person name="Puginier C."/>
            <person name="Libourel C."/>
            <person name="Otte J."/>
            <person name="Skaloud P."/>
            <person name="Haon M."/>
            <person name="Grisel S."/>
            <person name="Petersen M."/>
            <person name="Berrin J.G."/>
            <person name="Delaux P.M."/>
            <person name="Dal Grande F."/>
            <person name="Keller J."/>
        </authorList>
    </citation>
    <scope>NUCLEOTIDE SEQUENCE [LARGE SCALE GENOMIC DNA]</scope>
    <source>
        <strain evidence="3 4">SAG 2043</strain>
    </source>
</reference>
<dbReference type="PROSITE" id="PS50213">
    <property type="entry name" value="FAS1"/>
    <property type="match status" value="1"/>
</dbReference>
<dbReference type="SUPFAM" id="SSF82153">
    <property type="entry name" value="FAS1 domain"/>
    <property type="match status" value="1"/>
</dbReference>
<dbReference type="Pfam" id="PF02469">
    <property type="entry name" value="Fasciclin"/>
    <property type="match status" value="1"/>
</dbReference>
<dbReference type="Gene3D" id="2.30.180.10">
    <property type="entry name" value="FAS1 domain"/>
    <property type="match status" value="1"/>
</dbReference>
<protein>
    <recommendedName>
        <fullName evidence="2">FAS1 domain-containing protein</fullName>
    </recommendedName>
</protein>
<keyword evidence="4" id="KW-1185">Reference proteome</keyword>
<dbReference type="AlphaFoldDB" id="A0AAW1Q867"/>
<dbReference type="SMART" id="SM00554">
    <property type="entry name" value="FAS1"/>
    <property type="match status" value="1"/>
</dbReference>
<proteinExistence type="predicted"/>
<organism evidence="3 4">
    <name type="scientific">[Myrmecia] bisecta</name>
    <dbReference type="NCBI Taxonomy" id="41462"/>
    <lineage>
        <taxon>Eukaryota</taxon>
        <taxon>Viridiplantae</taxon>
        <taxon>Chlorophyta</taxon>
        <taxon>core chlorophytes</taxon>
        <taxon>Trebouxiophyceae</taxon>
        <taxon>Trebouxiales</taxon>
        <taxon>Trebouxiaceae</taxon>
        <taxon>Myrmecia</taxon>
    </lineage>
</organism>
<accession>A0AAW1Q867</accession>
<feature type="domain" description="FAS1" evidence="2">
    <location>
        <begin position="52"/>
        <end position="201"/>
    </location>
</feature>
<evidence type="ECO:0000256" key="1">
    <source>
        <dbReference type="SAM" id="SignalP"/>
    </source>
</evidence>
<gene>
    <name evidence="3" type="ORF">WJX72_009920</name>
</gene>
<dbReference type="InterPro" id="IPR036378">
    <property type="entry name" value="FAS1_dom_sf"/>
</dbReference>
<keyword evidence="1" id="KW-0732">Signal</keyword>
<comment type="caution">
    <text evidence="3">The sequence shown here is derived from an EMBL/GenBank/DDBJ whole genome shotgun (WGS) entry which is preliminary data.</text>
</comment>
<dbReference type="InterPro" id="IPR050904">
    <property type="entry name" value="Adhesion/Biosynth-related"/>
</dbReference>
<dbReference type="Proteomes" id="UP001489004">
    <property type="component" value="Unassembled WGS sequence"/>
</dbReference>
<feature type="signal peptide" evidence="1">
    <location>
        <begin position="1"/>
        <end position="25"/>
    </location>
</feature>
<dbReference type="PANTHER" id="PTHR10900:SF77">
    <property type="entry name" value="FI19380P1"/>
    <property type="match status" value="1"/>
</dbReference>
<dbReference type="EMBL" id="JALJOR010000004">
    <property type="protein sequence ID" value="KAK9818274.1"/>
    <property type="molecule type" value="Genomic_DNA"/>
</dbReference>
<evidence type="ECO:0000313" key="3">
    <source>
        <dbReference type="EMBL" id="KAK9818274.1"/>
    </source>
</evidence>
<dbReference type="GO" id="GO:0005615">
    <property type="term" value="C:extracellular space"/>
    <property type="evidence" value="ECO:0007669"/>
    <property type="project" value="TreeGrafter"/>
</dbReference>
<sequence>MAGRAFEVLALACLLASSVPGGVMSQDYPVPDSFITAPAPAPSTASAPAPSCSTIMDLLSGASNLQFLYAAAQAANLTDVLNDPSMAVTLFAPTDNAFETILFQLGVLPLDLLADPMLMPLLTYHVVPEAVETKDIMNNEMVETVLMGANLTLLTQRARRRDDYVINGSIYGVQADLTSADIVQADIPACLSVVHLIDNLLLPANLAPDNSTAPSSDYYDYSYDLANSTVIANETDIIIVDGEIPTVVRIIG</sequence>
<name>A0AAW1Q867_9CHLO</name>
<feature type="chain" id="PRO_5043743910" description="FAS1 domain-containing protein" evidence="1">
    <location>
        <begin position="26"/>
        <end position="252"/>
    </location>
</feature>
<evidence type="ECO:0000313" key="4">
    <source>
        <dbReference type="Proteomes" id="UP001489004"/>
    </source>
</evidence>
<evidence type="ECO:0000259" key="2">
    <source>
        <dbReference type="PROSITE" id="PS50213"/>
    </source>
</evidence>
<dbReference type="PANTHER" id="PTHR10900">
    <property type="entry name" value="PERIOSTIN-RELATED"/>
    <property type="match status" value="1"/>
</dbReference>
<dbReference type="InterPro" id="IPR000782">
    <property type="entry name" value="FAS1_domain"/>
</dbReference>